<keyword evidence="2" id="KW-1185">Reference proteome</keyword>
<reference evidence="1 2" key="1">
    <citation type="journal article" date="2015" name="Int. J. Syst. Evol. Microbiol.">
        <title>Erythrobacter atlanticus sp. nov., a bacterium from ocean sediment able to degrade polycyclic aromatic hydrocarbons.</title>
        <authorList>
            <person name="Zhuang L."/>
            <person name="Liu Y."/>
            <person name="Wang L."/>
            <person name="Wang W."/>
            <person name="Shao Z."/>
        </authorList>
    </citation>
    <scope>NUCLEOTIDE SEQUENCE [LARGE SCALE GENOMIC DNA]</scope>
    <source>
        <strain evidence="2">s21-N3</strain>
    </source>
</reference>
<dbReference type="Gene3D" id="3.40.50.300">
    <property type="entry name" value="P-loop containing nucleotide triphosphate hydrolases"/>
    <property type="match status" value="1"/>
</dbReference>
<dbReference type="PANTHER" id="PTHR32309:SF31">
    <property type="entry name" value="CAPSULAR EXOPOLYSACCHARIDE FAMILY"/>
    <property type="match status" value="1"/>
</dbReference>
<evidence type="ECO:0000313" key="1">
    <source>
        <dbReference type="EMBL" id="AKQ42184.2"/>
    </source>
</evidence>
<evidence type="ECO:0000313" key="2">
    <source>
        <dbReference type="Proteomes" id="UP000059113"/>
    </source>
</evidence>
<dbReference type="AlphaFoldDB" id="A0A0H4VGI5"/>
<protein>
    <submittedName>
        <fullName evidence="1">Putative exopolysaccharide biosynthesis protein</fullName>
    </submittedName>
</protein>
<name>A0A0H4VGI5_9SPHN</name>
<organism evidence="1 2">
    <name type="scientific">Aurantiacibacter atlanticus</name>
    <dbReference type="NCBI Taxonomy" id="1648404"/>
    <lineage>
        <taxon>Bacteria</taxon>
        <taxon>Pseudomonadati</taxon>
        <taxon>Pseudomonadota</taxon>
        <taxon>Alphaproteobacteria</taxon>
        <taxon>Sphingomonadales</taxon>
        <taxon>Erythrobacteraceae</taxon>
        <taxon>Aurantiacibacter</taxon>
    </lineage>
</organism>
<dbReference type="KEGG" id="ery:CP97_09365"/>
<dbReference type="PANTHER" id="PTHR32309">
    <property type="entry name" value="TYROSINE-PROTEIN KINASE"/>
    <property type="match status" value="1"/>
</dbReference>
<gene>
    <name evidence="1" type="ORF">CP97_09365</name>
</gene>
<dbReference type="EMBL" id="CP011310">
    <property type="protein sequence ID" value="AKQ42184.2"/>
    <property type="molecule type" value="Genomic_DNA"/>
</dbReference>
<dbReference type="InterPro" id="IPR050445">
    <property type="entry name" value="Bact_polysacc_biosynth/exp"/>
</dbReference>
<dbReference type="SUPFAM" id="SSF52540">
    <property type="entry name" value="P-loop containing nucleoside triphosphate hydrolases"/>
    <property type="match status" value="1"/>
</dbReference>
<sequence>MKGQDMTKHSKIPTPGKSLFERAEGFFGLGEDLTPAPVPHELAKPVNRRITRRDVTTKVTELSLTEAALQGIPTTEAFIPEPVYEDVTFSQDIHEIDRDALARHGLIQPEGPISALLEEFRIVKRQVLQSVRKARENGSGKIAQRVLICSPLPNEGKSFCAANLALAMAAEKDSEVLLVDADFAKPSILSMLGLPRGPGFMDVLARDDIRVEDCVMATDIAGLHVLPAGNHTTSDSEFLSSTRTADVLDRLTRAAPNRIVIFDSSPALAASPAAELANHVGQALVVARADRTGQSALEDALTLLSACPDLKLLLNAAHFSPSGRRFGAYYEQEA</sequence>
<dbReference type="InterPro" id="IPR027417">
    <property type="entry name" value="P-loop_NTPase"/>
</dbReference>
<dbReference type="STRING" id="1648404.CP97_09365"/>
<proteinExistence type="predicted"/>
<accession>A0A0H4VGI5</accession>
<reference evidence="2" key="2">
    <citation type="submission" date="2015-04" db="EMBL/GenBank/DDBJ databases">
        <title>The complete genome sequence of Erythrobacter sp. s21-N3.</title>
        <authorList>
            <person name="Zhuang L."/>
            <person name="Liu Y."/>
            <person name="Shao Z."/>
        </authorList>
    </citation>
    <scope>NUCLEOTIDE SEQUENCE [LARGE SCALE GENOMIC DNA]</scope>
    <source>
        <strain evidence="2">s21-N3</strain>
    </source>
</reference>
<dbReference type="Proteomes" id="UP000059113">
    <property type="component" value="Chromosome"/>
</dbReference>